<name>A0A0C2Z0L6_HEBCY</name>
<accession>A0A0C2Z0L6</accession>
<proteinExistence type="predicted"/>
<organism evidence="2 3">
    <name type="scientific">Hebeloma cylindrosporum</name>
    <dbReference type="NCBI Taxonomy" id="76867"/>
    <lineage>
        <taxon>Eukaryota</taxon>
        <taxon>Fungi</taxon>
        <taxon>Dikarya</taxon>
        <taxon>Basidiomycota</taxon>
        <taxon>Agaricomycotina</taxon>
        <taxon>Agaricomycetes</taxon>
        <taxon>Agaricomycetidae</taxon>
        <taxon>Agaricales</taxon>
        <taxon>Agaricineae</taxon>
        <taxon>Hymenogastraceae</taxon>
        <taxon>Hebeloma</taxon>
    </lineage>
</organism>
<evidence type="ECO:0000313" key="2">
    <source>
        <dbReference type="EMBL" id="KIM46697.1"/>
    </source>
</evidence>
<reference evidence="3" key="2">
    <citation type="submission" date="2015-01" db="EMBL/GenBank/DDBJ databases">
        <title>Evolutionary Origins and Diversification of the Mycorrhizal Mutualists.</title>
        <authorList>
            <consortium name="DOE Joint Genome Institute"/>
            <consortium name="Mycorrhizal Genomics Consortium"/>
            <person name="Kohler A."/>
            <person name="Kuo A."/>
            <person name="Nagy L.G."/>
            <person name="Floudas D."/>
            <person name="Copeland A."/>
            <person name="Barry K.W."/>
            <person name="Cichocki N."/>
            <person name="Veneault-Fourrey C."/>
            <person name="LaButti K."/>
            <person name="Lindquist E.A."/>
            <person name="Lipzen A."/>
            <person name="Lundell T."/>
            <person name="Morin E."/>
            <person name="Murat C."/>
            <person name="Riley R."/>
            <person name="Ohm R."/>
            <person name="Sun H."/>
            <person name="Tunlid A."/>
            <person name="Henrissat B."/>
            <person name="Grigoriev I.V."/>
            <person name="Hibbett D.S."/>
            <person name="Martin F."/>
        </authorList>
    </citation>
    <scope>NUCLEOTIDE SEQUENCE [LARGE SCALE GENOMIC DNA]</scope>
    <source>
        <strain evidence="3">h7</strain>
    </source>
</reference>
<feature type="region of interest" description="Disordered" evidence="1">
    <location>
        <begin position="307"/>
        <end position="358"/>
    </location>
</feature>
<keyword evidence="3" id="KW-1185">Reference proteome</keyword>
<reference evidence="2 3" key="1">
    <citation type="submission" date="2014-04" db="EMBL/GenBank/DDBJ databases">
        <authorList>
            <consortium name="DOE Joint Genome Institute"/>
            <person name="Kuo A."/>
            <person name="Gay G."/>
            <person name="Dore J."/>
            <person name="Kohler A."/>
            <person name="Nagy L.G."/>
            <person name="Floudas D."/>
            <person name="Copeland A."/>
            <person name="Barry K.W."/>
            <person name="Cichocki N."/>
            <person name="Veneault-Fourrey C."/>
            <person name="LaButti K."/>
            <person name="Lindquist E.A."/>
            <person name="Lipzen A."/>
            <person name="Lundell T."/>
            <person name="Morin E."/>
            <person name="Murat C."/>
            <person name="Sun H."/>
            <person name="Tunlid A."/>
            <person name="Henrissat B."/>
            <person name="Grigoriev I.V."/>
            <person name="Hibbett D.S."/>
            <person name="Martin F."/>
            <person name="Nordberg H.P."/>
            <person name="Cantor M.N."/>
            <person name="Hua S.X."/>
        </authorList>
    </citation>
    <scope>NUCLEOTIDE SEQUENCE [LARGE SCALE GENOMIC DNA]</scope>
    <source>
        <strain evidence="3">h7</strain>
    </source>
</reference>
<dbReference type="HOGENOM" id="CLU_754508_0_0_1"/>
<dbReference type="Proteomes" id="UP000053424">
    <property type="component" value="Unassembled WGS sequence"/>
</dbReference>
<dbReference type="EMBL" id="KN831770">
    <property type="protein sequence ID" value="KIM46697.1"/>
    <property type="molecule type" value="Genomic_DNA"/>
</dbReference>
<sequence length="358" mass="39924">MSPNETTTTYTFINEGLPTPAPTVAPLDHQSYIFTDNNGTDMFTGPDSVPTTEVVDLFTLNNHFISSPDIMGCDDLSDLFGAEPKAATATDTRNDQPLLVAPVESLEPLFKTMVQQLGITLNSALRDSIAALIPAVPITSDPPVTTDQKAPSETVSIDHGTLQLTNDPFDRFISVSRRRLPRNQYDTLDHPLFRRMKYAVFCLADPTTRFIKTYHAGQLLLFCETSKAIIDGTFHINMISSDYLYFSETFNRNARTIPTKRFATYNPSTGLTTIPDDPITIVDFKLERNLLNSLDYIGSKPNYRKQVNFTSPDVPSGPSKRYRGKRADTPYPHASFPRNHYHHSKSDDPIASSSSTMN</sequence>
<protein>
    <submittedName>
        <fullName evidence="2">Uncharacterized protein</fullName>
    </submittedName>
</protein>
<evidence type="ECO:0000256" key="1">
    <source>
        <dbReference type="SAM" id="MobiDB-lite"/>
    </source>
</evidence>
<gene>
    <name evidence="2" type="ORF">M413DRAFT_7468</name>
</gene>
<dbReference type="AlphaFoldDB" id="A0A0C2Z0L6"/>
<evidence type="ECO:0000313" key="3">
    <source>
        <dbReference type="Proteomes" id="UP000053424"/>
    </source>
</evidence>
<feature type="compositionally biased region" description="Low complexity" evidence="1">
    <location>
        <begin position="349"/>
        <end position="358"/>
    </location>
</feature>